<dbReference type="Proteomes" id="UP001500235">
    <property type="component" value="Unassembled WGS sequence"/>
</dbReference>
<dbReference type="PROSITE" id="PS01155">
    <property type="entry name" value="ENDONUCLEASE_III_2"/>
    <property type="match status" value="1"/>
</dbReference>
<dbReference type="Pfam" id="PF10576">
    <property type="entry name" value="EndIII_4Fe-2S"/>
    <property type="match status" value="1"/>
</dbReference>
<dbReference type="Gene3D" id="1.10.1670.10">
    <property type="entry name" value="Helix-hairpin-Helix base-excision DNA repair enzymes (C-terminal)"/>
    <property type="match status" value="1"/>
</dbReference>
<evidence type="ECO:0000256" key="5">
    <source>
        <dbReference type="ARBA" id="ARBA00022801"/>
    </source>
</evidence>
<comment type="similarity">
    <text evidence="1 10">Belongs to the Nth/MutY family.</text>
</comment>
<dbReference type="SUPFAM" id="SSF48150">
    <property type="entry name" value="DNA-glycosylase"/>
    <property type="match status" value="1"/>
</dbReference>
<dbReference type="InterPro" id="IPR005759">
    <property type="entry name" value="Nth"/>
</dbReference>
<keyword evidence="3 10" id="KW-0479">Metal-binding</keyword>
<keyword evidence="12" id="KW-0540">Nuclease</keyword>
<reference evidence="13" key="1">
    <citation type="journal article" date="2019" name="Int. J. Syst. Evol. Microbiol.">
        <title>The Global Catalogue of Microorganisms (GCM) 10K type strain sequencing project: providing services to taxonomists for standard genome sequencing and annotation.</title>
        <authorList>
            <consortium name="The Broad Institute Genomics Platform"/>
            <consortium name="The Broad Institute Genome Sequencing Center for Infectious Disease"/>
            <person name="Wu L."/>
            <person name="Ma J."/>
        </authorList>
    </citation>
    <scope>NUCLEOTIDE SEQUENCE [LARGE SCALE GENOMIC DNA]</scope>
    <source>
        <strain evidence="13">JCM 17563</strain>
    </source>
</reference>
<evidence type="ECO:0000256" key="9">
    <source>
        <dbReference type="ARBA" id="ARBA00023295"/>
    </source>
</evidence>
<protein>
    <recommendedName>
        <fullName evidence="10">Endonuclease III</fullName>
        <ecNumber evidence="10">4.2.99.18</ecNumber>
    </recommendedName>
    <alternativeName>
        <fullName evidence="10">DNA-(apurinic or apyrimidinic site) lyase</fullName>
    </alternativeName>
</protein>
<dbReference type="InterPro" id="IPR000445">
    <property type="entry name" value="HhH_motif"/>
</dbReference>
<keyword evidence="10" id="KW-0456">Lyase</keyword>
<accession>A0ABP7SJQ3</accession>
<feature type="binding site" evidence="10">
    <location>
        <position position="197"/>
    </location>
    <ligand>
        <name>[4Fe-4S] cluster</name>
        <dbReference type="ChEBI" id="CHEBI:49883"/>
    </ligand>
</feature>
<dbReference type="PANTHER" id="PTHR10359">
    <property type="entry name" value="A/G-SPECIFIC ADENINE GLYCOSYLASE/ENDONUCLEASE III"/>
    <property type="match status" value="1"/>
</dbReference>
<proteinExistence type="inferred from homology"/>
<evidence type="ECO:0000256" key="3">
    <source>
        <dbReference type="ARBA" id="ARBA00022723"/>
    </source>
</evidence>
<keyword evidence="4 10" id="KW-0227">DNA damage</keyword>
<evidence type="ECO:0000256" key="4">
    <source>
        <dbReference type="ARBA" id="ARBA00022763"/>
    </source>
</evidence>
<evidence type="ECO:0000259" key="11">
    <source>
        <dbReference type="SMART" id="SM00478"/>
    </source>
</evidence>
<evidence type="ECO:0000256" key="7">
    <source>
        <dbReference type="ARBA" id="ARBA00023014"/>
    </source>
</evidence>
<evidence type="ECO:0000256" key="6">
    <source>
        <dbReference type="ARBA" id="ARBA00023004"/>
    </source>
</evidence>
<keyword evidence="12" id="KW-0255">Endonuclease</keyword>
<name>A0ABP7SJQ3_9SPHN</name>
<evidence type="ECO:0000313" key="12">
    <source>
        <dbReference type="EMBL" id="GAA4012446.1"/>
    </source>
</evidence>
<dbReference type="PANTHER" id="PTHR10359:SF18">
    <property type="entry name" value="ENDONUCLEASE III"/>
    <property type="match status" value="1"/>
</dbReference>
<dbReference type="NCBIfam" id="TIGR01083">
    <property type="entry name" value="nth"/>
    <property type="match status" value="1"/>
</dbReference>
<sequence>MKKADVAELYLRLAELNPEPEGELEWVNPYTLLVAVALSAQATDVSVNLATRRLFALADTPTKMLALGEDAVREQIKTIGLFNTKAKNVMLMARQLVDLHGGEVPQDRAALEQLAGVGRKTANVVLNIAFGQPTIAVDTHVFRVSNRTGLAPGKTPLDVELKLAKVTPAPFLLHAHHWLILHGRYICKARAPECWRCPIVDLCRYREKKLAPPKTRSSGTADQAQ</sequence>
<evidence type="ECO:0000256" key="8">
    <source>
        <dbReference type="ARBA" id="ARBA00023204"/>
    </source>
</evidence>
<comment type="cofactor">
    <cofactor evidence="10">
        <name>[4Fe-4S] cluster</name>
        <dbReference type="ChEBI" id="CHEBI:49883"/>
    </cofactor>
    <text evidence="10">Binds 1 [4Fe-4S] cluster.</text>
</comment>
<dbReference type="PIRSF" id="PIRSF001435">
    <property type="entry name" value="Nth"/>
    <property type="match status" value="1"/>
</dbReference>
<keyword evidence="2 10" id="KW-0004">4Fe-4S</keyword>
<keyword evidence="6 10" id="KW-0408">Iron</keyword>
<evidence type="ECO:0000256" key="10">
    <source>
        <dbReference type="HAMAP-Rule" id="MF_00942"/>
    </source>
</evidence>
<organism evidence="12 13">
    <name type="scientific">Sphingomonas swuensis</name>
    <dbReference type="NCBI Taxonomy" id="977800"/>
    <lineage>
        <taxon>Bacteria</taxon>
        <taxon>Pseudomonadati</taxon>
        <taxon>Pseudomonadota</taxon>
        <taxon>Alphaproteobacteria</taxon>
        <taxon>Sphingomonadales</taxon>
        <taxon>Sphingomonadaceae</taxon>
        <taxon>Sphingomonas</taxon>
    </lineage>
</organism>
<keyword evidence="13" id="KW-1185">Reference proteome</keyword>
<dbReference type="InterPro" id="IPR003651">
    <property type="entry name" value="Endonuclease3_FeS-loop_motif"/>
</dbReference>
<keyword evidence="9 10" id="KW-0326">Glycosidase</keyword>
<dbReference type="EC" id="4.2.99.18" evidence="10"/>
<keyword evidence="7 10" id="KW-0411">Iron-sulfur</keyword>
<feature type="binding site" evidence="10">
    <location>
        <position position="203"/>
    </location>
    <ligand>
        <name>[4Fe-4S] cluster</name>
        <dbReference type="ChEBI" id="CHEBI:49883"/>
    </ligand>
</feature>
<evidence type="ECO:0000256" key="2">
    <source>
        <dbReference type="ARBA" id="ARBA00022485"/>
    </source>
</evidence>
<dbReference type="InterPro" id="IPR011257">
    <property type="entry name" value="DNA_glycosylase"/>
</dbReference>
<gene>
    <name evidence="10 12" type="primary">nth</name>
    <name evidence="12" type="ORF">GCM10022280_07910</name>
</gene>
<dbReference type="Gene3D" id="1.10.340.30">
    <property type="entry name" value="Hypothetical protein, domain 2"/>
    <property type="match status" value="1"/>
</dbReference>
<dbReference type="Pfam" id="PF00730">
    <property type="entry name" value="HhH-GPD"/>
    <property type="match status" value="1"/>
</dbReference>
<keyword evidence="10" id="KW-0238">DNA-binding</keyword>
<keyword evidence="8 10" id="KW-0234">DNA repair</keyword>
<keyword evidence="5 10" id="KW-0378">Hydrolase</keyword>
<dbReference type="InterPro" id="IPR023170">
    <property type="entry name" value="HhH_base_excis_C"/>
</dbReference>
<feature type="domain" description="HhH-GPD" evidence="11">
    <location>
        <begin position="38"/>
        <end position="185"/>
    </location>
</feature>
<dbReference type="SMART" id="SM00478">
    <property type="entry name" value="ENDO3c"/>
    <property type="match status" value="1"/>
</dbReference>
<dbReference type="InterPro" id="IPR003265">
    <property type="entry name" value="HhH-GPD_domain"/>
</dbReference>
<evidence type="ECO:0000313" key="13">
    <source>
        <dbReference type="Proteomes" id="UP001500235"/>
    </source>
</evidence>
<feature type="binding site" evidence="10">
    <location>
        <position position="187"/>
    </location>
    <ligand>
        <name>[4Fe-4S] cluster</name>
        <dbReference type="ChEBI" id="CHEBI:49883"/>
    </ligand>
</feature>
<dbReference type="Pfam" id="PF00633">
    <property type="entry name" value="HHH"/>
    <property type="match status" value="1"/>
</dbReference>
<comment type="caution">
    <text evidence="12">The sequence shown here is derived from an EMBL/GenBank/DDBJ whole genome shotgun (WGS) entry which is preliminary data.</text>
</comment>
<dbReference type="HAMAP" id="MF_00942">
    <property type="entry name" value="Nth"/>
    <property type="match status" value="1"/>
</dbReference>
<evidence type="ECO:0000256" key="1">
    <source>
        <dbReference type="ARBA" id="ARBA00008343"/>
    </source>
</evidence>
<comment type="catalytic activity">
    <reaction evidence="10">
        <text>2'-deoxyribonucleotide-(2'-deoxyribose 5'-phosphate)-2'-deoxyribonucleotide-DNA = a 3'-end 2'-deoxyribonucleotide-(2,3-dehydro-2,3-deoxyribose 5'-phosphate)-DNA + a 5'-end 5'-phospho-2'-deoxyribonucleoside-DNA + H(+)</text>
        <dbReference type="Rhea" id="RHEA:66592"/>
        <dbReference type="Rhea" id="RHEA-COMP:13180"/>
        <dbReference type="Rhea" id="RHEA-COMP:16897"/>
        <dbReference type="Rhea" id="RHEA-COMP:17067"/>
        <dbReference type="ChEBI" id="CHEBI:15378"/>
        <dbReference type="ChEBI" id="CHEBI:136412"/>
        <dbReference type="ChEBI" id="CHEBI:157695"/>
        <dbReference type="ChEBI" id="CHEBI:167181"/>
        <dbReference type="EC" id="4.2.99.18"/>
    </reaction>
</comment>
<dbReference type="CDD" id="cd00056">
    <property type="entry name" value="ENDO3c"/>
    <property type="match status" value="1"/>
</dbReference>
<dbReference type="GO" id="GO:0004519">
    <property type="term" value="F:endonuclease activity"/>
    <property type="evidence" value="ECO:0007669"/>
    <property type="project" value="UniProtKB-KW"/>
</dbReference>
<dbReference type="InterPro" id="IPR004036">
    <property type="entry name" value="Endonuclease-III-like_CS2"/>
</dbReference>
<dbReference type="SMART" id="SM00525">
    <property type="entry name" value="FES"/>
    <property type="match status" value="1"/>
</dbReference>
<feature type="binding site" evidence="10">
    <location>
        <position position="194"/>
    </location>
    <ligand>
        <name>[4Fe-4S] cluster</name>
        <dbReference type="ChEBI" id="CHEBI:49883"/>
    </ligand>
</feature>
<dbReference type="RefSeq" id="WP_344706086.1">
    <property type="nucleotide sequence ID" value="NZ_BAABBQ010000001.1"/>
</dbReference>
<dbReference type="EMBL" id="BAABBQ010000001">
    <property type="protein sequence ID" value="GAA4012446.1"/>
    <property type="molecule type" value="Genomic_DNA"/>
</dbReference>
<comment type="function">
    <text evidence="10">DNA repair enzyme that has both DNA N-glycosylase activity and AP-lyase activity. The DNA N-glycosylase activity releases various damaged pyrimidines from DNA by cleaving the N-glycosidic bond, leaving an AP (apurinic/apyrimidinic) site. The AP-lyase activity cleaves the phosphodiester bond 3' to the AP site by a beta-elimination, leaving a 3'-terminal unsaturated sugar and a product with a terminal 5'-phosphate.</text>
</comment>